<evidence type="ECO:0000313" key="3">
    <source>
        <dbReference type="Proteomes" id="UP001597018"/>
    </source>
</evidence>
<proteinExistence type="predicted"/>
<accession>A0ABW3FM01</accession>
<evidence type="ECO:0000313" key="2">
    <source>
        <dbReference type="EMBL" id="MFD0918883.1"/>
    </source>
</evidence>
<keyword evidence="3" id="KW-1185">Reference proteome</keyword>
<comment type="caution">
    <text evidence="2">The sequence shown here is derived from an EMBL/GenBank/DDBJ whole genome shotgun (WGS) entry which is preliminary data.</text>
</comment>
<feature type="domain" description="HNH" evidence="1">
    <location>
        <begin position="2"/>
        <end position="33"/>
    </location>
</feature>
<keyword evidence="2" id="KW-0255">Endonuclease</keyword>
<dbReference type="InterPro" id="IPR002711">
    <property type="entry name" value="HNH"/>
</dbReference>
<dbReference type="CDD" id="cd00085">
    <property type="entry name" value="HNHc"/>
    <property type="match status" value="1"/>
</dbReference>
<dbReference type="RefSeq" id="WP_263250682.1">
    <property type="nucleotide sequence ID" value="NZ_BAABLT010000033.1"/>
</dbReference>
<name>A0ABW3FM01_9PSEU</name>
<dbReference type="InterPro" id="IPR003615">
    <property type="entry name" value="HNH_nuc"/>
</dbReference>
<dbReference type="Pfam" id="PF01844">
    <property type="entry name" value="HNH"/>
    <property type="match status" value="1"/>
</dbReference>
<dbReference type="Gene3D" id="1.10.30.50">
    <property type="match status" value="1"/>
</dbReference>
<sequence>MATEVDHIQPGDHHEAENLQAVCGPCHARKSAREGVQGRARRAALRLRPAERHPGLIKER</sequence>
<dbReference type="GO" id="GO:0004519">
    <property type="term" value="F:endonuclease activity"/>
    <property type="evidence" value="ECO:0007669"/>
    <property type="project" value="UniProtKB-KW"/>
</dbReference>
<keyword evidence="2" id="KW-0378">Hydrolase</keyword>
<dbReference type="Proteomes" id="UP001597018">
    <property type="component" value="Unassembled WGS sequence"/>
</dbReference>
<protein>
    <submittedName>
        <fullName evidence="2">HNH endonuclease</fullName>
    </submittedName>
</protein>
<evidence type="ECO:0000259" key="1">
    <source>
        <dbReference type="Pfam" id="PF01844"/>
    </source>
</evidence>
<dbReference type="EMBL" id="JBHTIW010000002">
    <property type="protein sequence ID" value="MFD0918883.1"/>
    <property type="molecule type" value="Genomic_DNA"/>
</dbReference>
<organism evidence="2 3">
    <name type="scientific">Saccharopolyspora rosea</name>
    <dbReference type="NCBI Taxonomy" id="524884"/>
    <lineage>
        <taxon>Bacteria</taxon>
        <taxon>Bacillati</taxon>
        <taxon>Actinomycetota</taxon>
        <taxon>Actinomycetes</taxon>
        <taxon>Pseudonocardiales</taxon>
        <taxon>Pseudonocardiaceae</taxon>
        <taxon>Saccharopolyspora</taxon>
    </lineage>
</organism>
<gene>
    <name evidence="2" type="ORF">ACFQ16_03925</name>
</gene>
<keyword evidence="2" id="KW-0540">Nuclease</keyword>
<reference evidence="3" key="1">
    <citation type="journal article" date="2019" name="Int. J. Syst. Evol. Microbiol.">
        <title>The Global Catalogue of Microorganisms (GCM) 10K type strain sequencing project: providing services to taxonomists for standard genome sequencing and annotation.</title>
        <authorList>
            <consortium name="The Broad Institute Genomics Platform"/>
            <consortium name="The Broad Institute Genome Sequencing Center for Infectious Disease"/>
            <person name="Wu L."/>
            <person name="Ma J."/>
        </authorList>
    </citation>
    <scope>NUCLEOTIDE SEQUENCE [LARGE SCALE GENOMIC DNA]</scope>
    <source>
        <strain evidence="3">CCUG 56401</strain>
    </source>
</reference>